<accession>A0ABQ7QEK4</accession>
<evidence type="ECO:0000313" key="2">
    <source>
        <dbReference type="Proteomes" id="UP000823941"/>
    </source>
</evidence>
<reference evidence="1 2" key="1">
    <citation type="submission" date="2021-06" db="EMBL/GenBank/DDBJ databases">
        <title>A haploid diamondback moth (Plutella xylostella L.) genome assembly resolves 31 chromosomes and identifies a diamide resistance mutation.</title>
        <authorList>
            <person name="Ward C.M."/>
            <person name="Perry K.D."/>
            <person name="Baker G."/>
            <person name="Powis K."/>
            <person name="Heckel D.G."/>
            <person name="Baxter S.W."/>
        </authorList>
    </citation>
    <scope>NUCLEOTIDE SEQUENCE [LARGE SCALE GENOMIC DNA]</scope>
    <source>
        <strain evidence="1 2">LV</strain>
        <tissue evidence="1">Single pupa</tissue>
    </source>
</reference>
<proteinExistence type="predicted"/>
<dbReference type="Proteomes" id="UP000823941">
    <property type="component" value="Chromosome 16"/>
</dbReference>
<comment type="caution">
    <text evidence="1">The sequence shown here is derived from an EMBL/GenBank/DDBJ whole genome shotgun (WGS) entry which is preliminary data.</text>
</comment>
<gene>
    <name evidence="1" type="ORF">JYU34_012173</name>
</gene>
<organism evidence="1 2">
    <name type="scientific">Plutella xylostella</name>
    <name type="common">Diamondback moth</name>
    <name type="synonym">Plutella maculipennis</name>
    <dbReference type="NCBI Taxonomy" id="51655"/>
    <lineage>
        <taxon>Eukaryota</taxon>
        <taxon>Metazoa</taxon>
        <taxon>Ecdysozoa</taxon>
        <taxon>Arthropoda</taxon>
        <taxon>Hexapoda</taxon>
        <taxon>Insecta</taxon>
        <taxon>Pterygota</taxon>
        <taxon>Neoptera</taxon>
        <taxon>Endopterygota</taxon>
        <taxon>Lepidoptera</taxon>
        <taxon>Glossata</taxon>
        <taxon>Ditrysia</taxon>
        <taxon>Yponomeutoidea</taxon>
        <taxon>Plutellidae</taxon>
        <taxon>Plutella</taxon>
    </lineage>
</organism>
<name>A0ABQ7QEK4_PLUXY</name>
<protein>
    <submittedName>
        <fullName evidence="1">Uncharacterized protein</fullName>
    </submittedName>
</protein>
<keyword evidence="2" id="KW-1185">Reference proteome</keyword>
<dbReference type="EMBL" id="JAHIBW010000016">
    <property type="protein sequence ID" value="KAG7303642.1"/>
    <property type="molecule type" value="Genomic_DNA"/>
</dbReference>
<sequence>MSTYSIVYFYQCKAGKQQIDDRPSLFSSLKACDIVPDDDSVFAACEAFRNSDRHASNPELSKLHVSHLD</sequence>
<evidence type="ECO:0000313" key="1">
    <source>
        <dbReference type="EMBL" id="KAG7303642.1"/>
    </source>
</evidence>